<organism evidence="2 3">
    <name type="scientific">Tanacetum coccineum</name>
    <dbReference type="NCBI Taxonomy" id="301880"/>
    <lineage>
        <taxon>Eukaryota</taxon>
        <taxon>Viridiplantae</taxon>
        <taxon>Streptophyta</taxon>
        <taxon>Embryophyta</taxon>
        <taxon>Tracheophyta</taxon>
        <taxon>Spermatophyta</taxon>
        <taxon>Magnoliopsida</taxon>
        <taxon>eudicotyledons</taxon>
        <taxon>Gunneridae</taxon>
        <taxon>Pentapetalae</taxon>
        <taxon>asterids</taxon>
        <taxon>campanulids</taxon>
        <taxon>Asterales</taxon>
        <taxon>Asteraceae</taxon>
        <taxon>Asteroideae</taxon>
        <taxon>Anthemideae</taxon>
        <taxon>Anthemidinae</taxon>
        <taxon>Tanacetum</taxon>
    </lineage>
</organism>
<protein>
    <submittedName>
        <fullName evidence="2">Uncharacterized protein</fullName>
    </submittedName>
</protein>
<sequence length="180" mass="20442">MASQDARTSRFEANFKQYQSEVTNKLDTFLKAFNDQITGLLQSDTVKNPKLNINPTSSARSHPMGDPQSSSNSFKSVNAIQTCFKSNTCDKKDQLEVNTLTVIENETPTLKEPKKTLEDEFADLHLKRPVLEVLAHVSMYDAFLDKYIVNLELGENGSEYIQSIAHRENERIPVFFYSTL</sequence>
<dbReference type="Proteomes" id="UP001151760">
    <property type="component" value="Unassembled WGS sequence"/>
</dbReference>
<reference evidence="2" key="1">
    <citation type="journal article" date="2022" name="Int. J. Mol. Sci.">
        <title>Draft Genome of Tanacetum Coccineum: Genomic Comparison of Closely Related Tanacetum-Family Plants.</title>
        <authorList>
            <person name="Yamashiro T."/>
            <person name="Shiraishi A."/>
            <person name="Nakayama K."/>
            <person name="Satake H."/>
        </authorList>
    </citation>
    <scope>NUCLEOTIDE SEQUENCE</scope>
</reference>
<feature type="region of interest" description="Disordered" evidence="1">
    <location>
        <begin position="47"/>
        <end position="73"/>
    </location>
</feature>
<gene>
    <name evidence="2" type="ORF">Tco_1082713</name>
</gene>
<feature type="compositionally biased region" description="Polar residues" evidence="1">
    <location>
        <begin position="47"/>
        <end position="60"/>
    </location>
</feature>
<comment type="caution">
    <text evidence="2">The sequence shown here is derived from an EMBL/GenBank/DDBJ whole genome shotgun (WGS) entry which is preliminary data.</text>
</comment>
<reference evidence="2" key="2">
    <citation type="submission" date="2022-01" db="EMBL/GenBank/DDBJ databases">
        <authorList>
            <person name="Yamashiro T."/>
            <person name="Shiraishi A."/>
            <person name="Satake H."/>
            <person name="Nakayama K."/>
        </authorList>
    </citation>
    <scope>NUCLEOTIDE SEQUENCE</scope>
</reference>
<evidence type="ECO:0000313" key="3">
    <source>
        <dbReference type="Proteomes" id="UP001151760"/>
    </source>
</evidence>
<keyword evidence="3" id="KW-1185">Reference proteome</keyword>
<accession>A0ABQ5I1E9</accession>
<evidence type="ECO:0000256" key="1">
    <source>
        <dbReference type="SAM" id="MobiDB-lite"/>
    </source>
</evidence>
<evidence type="ECO:0000313" key="2">
    <source>
        <dbReference type="EMBL" id="GJT93868.1"/>
    </source>
</evidence>
<dbReference type="EMBL" id="BQNB010020244">
    <property type="protein sequence ID" value="GJT93868.1"/>
    <property type="molecule type" value="Genomic_DNA"/>
</dbReference>
<proteinExistence type="predicted"/>
<name>A0ABQ5I1E9_9ASTR</name>